<gene>
    <name evidence="2" type="ORF">S12H4_09879</name>
</gene>
<protein>
    <recommendedName>
        <fullName evidence="1">Glycosyltransferase subfamily 4-like N-terminal domain-containing protein</fullName>
    </recommendedName>
</protein>
<evidence type="ECO:0000313" key="2">
    <source>
        <dbReference type="EMBL" id="GAI59945.1"/>
    </source>
</evidence>
<organism evidence="2">
    <name type="scientific">marine sediment metagenome</name>
    <dbReference type="NCBI Taxonomy" id="412755"/>
    <lineage>
        <taxon>unclassified sequences</taxon>
        <taxon>metagenomes</taxon>
        <taxon>ecological metagenomes</taxon>
    </lineage>
</organism>
<proteinExistence type="predicted"/>
<comment type="caution">
    <text evidence="2">The sequence shown here is derived from an EMBL/GenBank/DDBJ whole genome shotgun (WGS) entry which is preliminary data.</text>
</comment>
<dbReference type="EMBL" id="BARW01004098">
    <property type="protein sequence ID" value="GAI59945.1"/>
    <property type="molecule type" value="Genomic_DNA"/>
</dbReference>
<feature type="domain" description="Glycosyltransferase subfamily 4-like N-terminal" evidence="1">
    <location>
        <begin position="15"/>
        <end position="88"/>
    </location>
</feature>
<reference evidence="2" key="1">
    <citation type="journal article" date="2014" name="Front. Microbiol.">
        <title>High frequency of phylogenetically diverse reductive dehalogenase-homologous genes in deep subseafloor sedimentary metagenomes.</title>
        <authorList>
            <person name="Kawai M."/>
            <person name="Futagami T."/>
            <person name="Toyoda A."/>
            <person name="Takaki Y."/>
            <person name="Nishi S."/>
            <person name="Hori S."/>
            <person name="Arai W."/>
            <person name="Tsubouchi T."/>
            <person name="Morono Y."/>
            <person name="Uchiyama I."/>
            <person name="Ito T."/>
            <person name="Fujiyama A."/>
            <person name="Inagaki F."/>
            <person name="Takami H."/>
        </authorList>
    </citation>
    <scope>NUCLEOTIDE SEQUENCE</scope>
    <source>
        <strain evidence="2">Expedition CK06-06</strain>
    </source>
</reference>
<sequence length="200" mass="22803">MGYPLGCYAINYFNWKGIPAVLRCSGEDIQKDVTIPYGYRLNPRVDHLVEKSYVRYDALVANSNTVRDLYLELGVKNERVRTIPNGVDWRRIENVKGNSEEIRKRHGAEGKKIILTVGRNHPKKAYYLIPEIIRYLLDCRNDFIWIIIGLNTRSIYDLASSGGVGEYVVAVEEIRVSGSNDSIQSPADEVIEYYKSADVL</sequence>
<dbReference type="Pfam" id="PF13439">
    <property type="entry name" value="Glyco_transf_4"/>
    <property type="match status" value="1"/>
</dbReference>
<evidence type="ECO:0000259" key="1">
    <source>
        <dbReference type="Pfam" id="PF13439"/>
    </source>
</evidence>
<accession>X1R9X5</accession>
<dbReference type="AlphaFoldDB" id="X1R9X5"/>
<dbReference type="Gene3D" id="3.40.50.2000">
    <property type="entry name" value="Glycogen Phosphorylase B"/>
    <property type="match status" value="2"/>
</dbReference>
<feature type="non-terminal residue" evidence="2">
    <location>
        <position position="200"/>
    </location>
</feature>
<dbReference type="InterPro" id="IPR028098">
    <property type="entry name" value="Glyco_trans_4-like_N"/>
</dbReference>
<name>X1R9X5_9ZZZZ</name>
<dbReference type="SUPFAM" id="SSF53756">
    <property type="entry name" value="UDP-Glycosyltransferase/glycogen phosphorylase"/>
    <property type="match status" value="1"/>
</dbReference>